<keyword evidence="3" id="KW-0677">Repeat</keyword>
<evidence type="ECO:0000256" key="2">
    <source>
        <dbReference type="ARBA" id="ARBA00022679"/>
    </source>
</evidence>
<dbReference type="InterPro" id="IPR045304">
    <property type="entry name" value="LbH_SAT"/>
</dbReference>
<dbReference type="CDD" id="cd03354">
    <property type="entry name" value="LbH_SAT"/>
    <property type="match status" value="1"/>
</dbReference>
<accession>A0A5B9EBP6</accession>
<dbReference type="GO" id="GO:0006535">
    <property type="term" value="P:cysteine biosynthetic process from serine"/>
    <property type="evidence" value="ECO:0007669"/>
    <property type="project" value="InterPro"/>
</dbReference>
<evidence type="ECO:0000313" key="7">
    <source>
        <dbReference type="Proteomes" id="UP000321820"/>
    </source>
</evidence>
<evidence type="ECO:0000256" key="5">
    <source>
        <dbReference type="PIRNR" id="PIRNR000441"/>
    </source>
</evidence>
<organism evidence="6 7">
    <name type="scientific">Terriglobus albidus</name>
    <dbReference type="NCBI Taxonomy" id="1592106"/>
    <lineage>
        <taxon>Bacteria</taxon>
        <taxon>Pseudomonadati</taxon>
        <taxon>Acidobacteriota</taxon>
        <taxon>Terriglobia</taxon>
        <taxon>Terriglobales</taxon>
        <taxon>Acidobacteriaceae</taxon>
        <taxon>Terriglobus</taxon>
    </lineage>
</organism>
<keyword evidence="2 5" id="KW-0808">Transferase</keyword>
<keyword evidence="4 5" id="KW-0012">Acyltransferase</keyword>
<comment type="catalytic activity">
    <reaction evidence="5">
        <text>L-serine + acetyl-CoA = O-acetyl-L-serine + CoA</text>
        <dbReference type="Rhea" id="RHEA:24560"/>
        <dbReference type="ChEBI" id="CHEBI:33384"/>
        <dbReference type="ChEBI" id="CHEBI:57287"/>
        <dbReference type="ChEBI" id="CHEBI:57288"/>
        <dbReference type="ChEBI" id="CHEBI:58340"/>
        <dbReference type="EC" id="2.3.1.30"/>
    </reaction>
</comment>
<dbReference type="InterPro" id="IPR005881">
    <property type="entry name" value="Ser_O-AcTrfase"/>
</dbReference>
<proteinExistence type="inferred from homology"/>
<dbReference type="EC" id="2.3.1.30" evidence="5"/>
<sequence length="187" mass="20365">MVTEFKEDLGRYRAYGESYRRILLNPAVWCIFWYRLGRWIYSPDRNLLVRSLGKPLHLIGATWIEAFLQMRINVRAEIGPGLLIAHCGGITLHPEVVIGRNCDIAHHVTLGTRGAGAQGAPKLGNNVYIGTNAVLIGSIRVGDGARIAANSLVNRDVPAGATVMGVPAVVVKQRTAKQIAEESEVTV</sequence>
<evidence type="ECO:0000256" key="4">
    <source>
        <dbReference type="ARBA" id="ARBA00023315"/>
    </source>
</evidence>
<dbReference type="Proteomes" id="UP000321820">
    <property type="component" value="Chromosome"/>
</dbReference>
<gene>
    <name evidence="6" type="ORF">FTW19_11705</name>
</gene>
<dbReference type="InterPro" id="IPR001451">
    <property type="entry name" value="Hexapep"/>
</dbReference>
<keyword evidence="7" id="KW-1185">Reference proteome</keyword>
<dbReference type="PROSITE" id="PS00101">
    <property type="entry name" value="HEXAPEP_TRANSFERASES"/>
    <property type="match status" value="1"/>
</dbReference>
<dbReference type="KEGG" id="talb:FTW19_11705"/>
<protein>
    <recommendedName>
        <fullName evidence="5">Serine acetyltransferase</fullName>
        <ecNumber evidence="5">2.3.1.30</ecNumber>
    </recommendedName>
</protein>
<dbReference type="GO" id="GO:0005737">
    <property type="term" value="C:cytoplasm"/>
    <property type="evidence" value="ECO:0007669"/>
    <property type="project" value="InterPro"/>
</dbReference>
<evidence type="ECO:0000256" key="1">
    <source>
        <dbReference type="ARBA" id="ARBA00007274"/>
    </source>
</evidence>
<name>A0A5B9EBP6_9BACT</name>
<dbReference type="Gene3D" id="2.160.10.10">
    <property type="entry name" value="Hexapeptide repeat proteins"/>
    <property type="match status" value="1"/>
</dbReference>
<dbReference type="Pfam" id="PF00132">
    <property type="entry name" value="Hexapep"/>
    <property type="match status" value="1"/>
</dbReference>
<dbReference type="OrthoDB" id="9801456at2"/>
<dbReference type="InterPro" id="IPR011004">
    <property type="entry name" value="Trimer_LpxA-like_sf"/>
</dbReference>
<comment type="similarity">
    <text evidence="1 5">Belongs to the transferase hexapeptide repeat family.</text>
</comment>
<evidence type="ECO:0000256" key="3">
    <source>
        <dbReference type="ARBA" id="ARBA00022737"/>
    </source>
</evidence>
<dbReference type="InterPro" id="IPR018357">
    <property type="entry name" value="Hexapep_transf_CS"/>
</dbReference>
<dbReference type="PANTHER" id="PTHR42811">
    <property type="entry name" value="SERINE ACETYLTRANSFERASE"/>
    <property type="match status" value="1"/>
</dbReference>
<reference evidence="6 7" key="1">
    <citation type="submission" date="2019-08" db="EMBL/GenBank/DDBJ databases">
        <title>Complete genome sequence of Terriglobus albidus strain ORNL.</title>
        <authorList>
            <person name="Podar M."/>
        </authorList>
    </citation>
    <scope>NUCLEOTIDE SEQUENCE [LARGE SCALE GENOMIC DNA]</scope>
    <source>
        <strain evidence="6 7">ORNL</strain>
    </source>
</reference>
<evidence type="ECO:0000313" key="6">
    <source>
        <dbReference type="EMBL" id="QEE28605.1"/>
    </source>
</evidence>
<dbReference type="SUPFAM" id="SSF51161">
    <property type="entry name" value="Trimeric LpxA-like enzymes"/>
    <property type="match status" value="1"/>
</dbReference>
<dbReference type="PIRSF" id="PIRSF000441">
    <property type="entry name" value="CysE"/>
    <property type="match status" value="1"/>
</dbReference>
<dbReference type="AlphaFoldDB" id="A0A5B9EBP6"/>
<dbReference type="EMBL" id="CP042806">
    <property type="protein sequence ID" value="QEE28605.1"/>
    <property type="molecule type" value="Genomic_DNA"/>
</dbReference>
<dbReference type="GO" id="GO:0009001">
    <property type="term" value="F:serine O-acetyltransferase activity"/>
    <property type="evidence" value="ECO:0007669"/>
    <property type="project" value="UniProtKB-EC"/>
</dbReference>